<dbReference type="AlphaFoldDB" id="A0A3P6QY27"/>
<name>A0A3P6QY27_DIBLA</name>
<dbReference type="OrthoDB" id="1742084at2759"/>
<evidence type="ECO:0000313" key="2">
    <source>
        <dbReference type="EMBL" id="VDK37484.1"/>
    </source>
</evidence>
<protein>
    <submittedName>
        <fullName evidence="2">Uncharacterized protein</fullName>
    </submittedName>
</protein>
<dbReference type="EMBL" id="UYRU01004483">
    <property type="protein sequence ID" value="VDK37484.1"/>
    <property type="molecule type" value="Genomic_DNA"/>
</dbReference>
<feature type="compositionally biased region" description="Acidic residues" evidence="1">
    <location>
        <begin position="50"/>
        <end position="62"/>
    </location>
</feature>
<feature type="compositionally biased region" description="Low complexity" evidence="1">
    <location>
        <begin position="33"/>
        <end position="47"/>
    </location>
</feature>
<organism evidence="2 3">
    <name type="scientific">Dibothriocephalus latus</name>
    <name type="common">Fish tapeworm</name>
    <name type="synonym">Diphyllobothrium latum</name>
    <dbReference type="NCBI Taxonomy" id="60516"/>
    <lineage>
        <taxon>Eukaryota</taxon>
        <taxon>Metazoa</taxon>
        <taxon>Spiralia</taxon>
        <taxon>Lophotrochozoa</taxon>
        <taxon>Platyhelminthes</taxon>
        <taxon>Cestoda</taxon>
        <taxon>Eucestoda</taxon>
        <taxon>Diphyllobothriidea</taxon>
        <taxon>Diphyllobothriidae</taxon>
        <taxon>Dibothriocephalus</taxon>
    </lineage>
</organism>
<evidence type="ECO:0000313" key="3">
    <source>
        <dbReference type="Proteomes" id="UP000281553"/>
    </source>
</evidence>
<evidence type="ECO:0000256" key="1">
    <source>
        <dbReference type="SAM" id="MobiDB-lite"/>
    </source>
</evidence>
<accession>A0A3P6QY27</accession>
<keyword evidence="3" id="KW-1185">Reference proteome</keyword>
<sequence>MKDKIAELESGALEDQAVERLWSAVQQQQNCLGDGKATTTATDTPTKPEAEEEVKEEEDDGETEVKDFLRELTSWPDPTATP</sequence>
<reference evidence="2 3" key="1">
    <citation type="submission" date="2018-11" db="EMBL/GenBank/DDBJ databases">
        <authorList>
            <consortium name="Pathogen Informatics"/>
        </authorList>
    </citation>
    <scope>NUCLEOTIDE SEQUENCE [LARGE SCALE GENOMIC DNA]</scope>
</reference>
<gene>
    <name evidence="2" type="ORF">DILT_LOCUS864</name>
</gene>
<dbReference type="Proteomes" id="UP000281553">
    <property type="component" value="Unassembled WGS sequence"/>
</dbReference>
<feature type="region of interest" description="Disordered" evidence="1">
    <location>
        <begin position="30"/>
        <end position="82"/>
    </location>
</feature>
<proteinExistence type="predicted"/>
<feature type="non-terminal residue" evidence="2">
    <location>
        <position position="82"/>
    </location>
</feature>